<keyword evidence="1" id="KW-0597">Phosphoprotein</keyword>
<dbReference type="InterPro" id="IPR001789">
    <property type="entry name" value="Sig_transdc_resp-reg_receiver"/>
</dbReference>
<dbReference type="Proteomes" id="UP001156670">
    <property type="component" value="Unassembled WGS sequence"/>
</dbReference>
<dbReference type="InterPro" id="IPR052893">
    <property type="entry name" value="TCS_response_regulator"/>
</dbReference>
<sequence length="140" mass="15351">MSTDAPDILLIDDSPTTADLFKYALKVNDSQVTIQAVYDGQSALDMLLGNGQPASAQLPQLILLDMHLPRLDGLEVLARLRAAERTREVPVLIYSGSAAEEVEAEALRYGANGYVCKPAGFKDTCAMIKEIERQWLKRAD</sequence>
<comment type="caution">
    <text evidence="3">The sequence shown here is derived from an EMBL/GenBank/DDBJ whole genome shotgun (WGS) entry which is preliminary data.</text>
</comment>
<accession>A0ABQ5XM81</accession>
<feature type="domain" description="Response regulatory" evidence="2">
    <location>
        <begin position="7"/>
        <end position="132"/>
    </location>
</feature>
<dbReference type="PANTHER" id="PTHR44520">
    <property type="entry name" value="RESPONSE REGULATOR RCP1-RELATED"/>
    <property type="match status" value="1"/>
</dbReference>
<keyword evidence="4" id="KW-1185">Reference proteome</keyword>
<dbReference type="Pfam" id="PF00072">
    <property type="entry name" value="Response_reg"/>
    <property type="match status" value="1"/>
</dbReference>
<dbReference type="SUPFAM" id="SSF52172">
    <property type="entry name" value="CheY-like"/>
    <property type="match status" value="1"/>
</dbReference>
<proteinExistence type="predicted"/>
<evidence type="ECO:0000256" key="1">
    <source>
        <dbReference type="PROSITE-ProRule" id="PRU00169"/>
    </source>
</evidence>
<organism evidence="3 4">
    <name type="scientific">Dyella acidisoli</name>
    <dbReference type="NCBI Taxonomy" id="1867834"/>
    <lineage>
        <taxon>Bacteria</taxon>
        <taxon>Pseudomonadati</taxon>
        <taxon>Pseudomonadota</taxon>
        <taxon>Gammaproteobacteria</taxon>
        <taxon>Lysobacterales</taxon>
        <taxon>Rhodanobacteraceae</taxon>
        <taxon>Dyella</taxon>
    </lineage>
</organism>
<evidence type="ECO:0000313" key="4">
    <source>
        <dbReference type="Proteomes" id="UP001156670"/>
    </source>
</evidence>
<feature type="modified residue" description="4-aspartylphosphate" evidence="1">
    <location>
        <position position="65"/>
    </location>
</feature>
<reference evidence="4" key="1">
    <citation type="journal article" date="2019" name="Int. J. Syst. Evol. Microbiol.">
        <title>The Global Catalogue of Microorganisms (GCM) 10K type strain sequencing project: providing services to taxonomists for standard genome sequencing and annotation.</title>
        <authorList>
            <consortium name="The Broad Institute Genomics Platform"/>
            <consortium name="The Broad Institute Genome Sequencing Center for Infectious Disease"/>
            <person name="Wu L."/>
            <person name="Ma J."/>
        </authorList>
    </citation>
    <scope>NUCLEOTIDE SEQUENCE [LARGE SCALE GENOMIC DNA]</scope>
    <source>
        <strain evidence="4">NBRC 111980</strain>
    </source>
</reference>
<evidence type="ECO:0000313" key="3">
    <source>
        <dbReference type="EMBL" id="GLQ92819.1"/>
    </source>
</evidence>
<dbReference type="PANTHER" id="PTHR44520:SF2">
    <property type="entry name" value="RESPONSE REGULATOR RCP1"/>
    <property type="match status" value="1"/>
</dbReference>
<dbReference type="InterPro" id="IPR011006">
    <property type="entry name" value="CheY-like_superfamily"/>
</dbReference>
<dbReference type="RefSeq" id="WP_284320553.1">
    <property type="nucleotide sequence ID" value="NZ_BSOB01000013.1"/>
</dbReference>
<dbReference type="Gene3D" id="3.40.50.2300">
    <property type="match status" value="1"/>
</dbReference>
<dbReference type="PROSITE" id="PS50110">
    <property type="entry name" value="RESPONSE_REGULATORY"/>
    <property type="match status" value="1"/>
</dbReference>
<dbReference type="SMART" id="SM00448">
    <property type="entry name" value="REC"/>
    <property type="match status" value="1"/>
</dbReference>
<gene>
    <name evidence="3" type="ORF">GCM10007901_17700</name>
</gene>
<protein>
    <submittedName>
        <fullName evidence="3">Response regulator</fullName>
    </submittedName>
</protein>
<dbReference type="EMBL" id="BSOB01000013">
    <property type="protein sequence ID" value="GLQ92819.1"/>
    <property type="molecule type" value="Genomic_DNA"/>
</dbReference>
<evidence type="ECO:0000259" key="2">
    <source>
        <dbReference type="PROSITE" id="PS50110"/>
    </source>
</evidence>
<name>A0ABQ5XM81_9GAMM</name>